<proteinExistence type="predicted"/>
<evidence type="ECO:0000259" key="5">
    <source>
        <dbReference type="PROSITE" id="PS51007"/>
    </source>
</evidence>
<evidence type="ECO:0000256" key="4">
    <source>
        <dbReference type="PROSITE-ProRule" id="PRU00433"/>
    </source>
</evidence>
<dbReference type="PANTHER" id="PTHR35008">
    <property type="entry name" value="BLL4482 PROTEIN-RELATED"/>
    <property type="match status" value="1"/>
</dbReference>
<dbReference type="InterPro" id="IPR036909">
    <property type="entry name" value="Cyt_c-like_dom_sf"/>
</dbReference>
<protein>
    <submittedName>
        <fullName evidence="6">Diheme cytochrome c-553</fullName>
    </submittedName>
</protein>
<dbReference type="PROSITE" id="PS51007">
    <property type="entry name" value="CYTC"/>
    <property type="match status" value="1"/>
</dbReference>
<evidence type="ECO:0000313" key="6">
    <source>
        <dbReference type="EMBL" id="MCF1750259.1"/>
    </source>
</evidence>
<dbReference type="EMBL" id="JAKEVZ010000002">
    <property type="protein sequence ID" value="MCF1750259.1"/>
    <property type="molecule type" value="Genomic_DNA"/>
</dbReference>
<sequence>MKKEGIMLATLGVLLVFSQCKPNETKEEIVETKPAWELLGYQSLPDYGKHLVTIGGCHDCHTPKKMGPNGPELDMELALSGHPSAMPFPDVDRAAMEKNGYAVTQTLTAWVGPWGVSYASNLTSDPTGIGGWTEEQFFRALREGKFKGSPNGRQILPPMPWQMFQAMRDDEIGAIFAYLQTTKPIDNVVPEALPPSSVGQ</sequence>
<reference evidence="6 7" key="1">
    <citation type="submission" date="2022-01" db="EMBL/GenBank/DDBJ databases">
        <title>Mariniradius saccharolyticus sp. nov., isolated from sediment of a river.</title>
        <authorList>
            <person name="Liu H."/>
        </authorList>
    </citation>
    <scope>NUCLEOTIDE SEQUENCE [LARGE SCALE GENOMIC DNA]</scope>
    <source>
        <strain evidence="6 7">RY-2</strain>
    </source>
</reference>
<keyword evidence="2 4" id="KW-0479">Metal-binding</keyword>
<dbReference type="Proteomes" id="UP001201449">
    <property type="component" value="Unassembled WGS sequence"/>
</dbReference>
<feature type="domain" description="Cytochrome c" evidence="5">
    <location>
        <begin position="43"/>
        <end position="183"/>
    </location>
</feature>
<evidence type="ECO:0000256" key="2">
    <source>
        <dbReference type="ARBA" id="ARBA00022723"/>
    </source>
</evidence>
<evidence type="ECO:0000256" key="1">
    <source>
        <dbReference type="ARBA" id="ARBA00022617"/>
    </source>
</evidence>
<accession>A0ABS9BSB5</accession>
<dbReference type="Gene3D" id="1.10.760.10">
    <property type="entry name" value="Cytochrome c-like domain"/>
    <property type="match status" value="1"/>
</dbReference>
<dbReference type="InterPro" id="IPR051459">
    <property type="entry name" value="Cytochrome_c-type_DH"/>
</dbReference>
<keyword evidence="1 4" id="KW-0349">Heme</keyword>
<comment type="caution">
    <text evidence="6">The sequence shown here is derived from an EMBL/GenBank/DDBJ whole genome shotgun (WGS) entry which is preliminary data.</text>
</comment>
<name>A0ABS9BSB5_9BACT</name>
<dbReference type="SUPFAM" id="SSF46626">
    <property type="entry name" value="Cytochrome c"/>
    <property type="match status" value="1"/>
</dbReference>
<dbReference type="InterPro" id="IPR009056">
    <property type="entry name" value="Cyt_c-like_dom"/>
</dbReference>
<keyword evidence="7" id="KW-1185">Reference proteome</keyword>
<dbReference type="RefSeq" id="WP_234860375.1">
    <property type="nucleotide sequence ID" value="NZ_JAKEVZ010000002.1"/>
</dbReference>
<dbReference type="PANTHER" id="PTHR35008:SF4">
    <property type="entry name" value="BLL4482 PROTEIN"/>
    <property type="match status" value="1"/>
</dbReference>
<evidence type="ECO:0000256" key="3">
    <source>
        <dbReference type="ARBA" id="ARBA00023004"/>
    </source>
</evidence>
<evidence type="ECO:0000313" key="7">
    <source>
        <dbReference type="Proteomes" id="UP001201449"/>
    </source>
</evidence>
<gene>
    <name evidence="6" type="ORF">L0U89_04180</name>
</gene>
<organism evidence="6 7">
    <name type="scientific">Mariniradius sediminis</name>
    <dbReference type="NCBI Taxonomy" id="2909237"/>
    <lineage>
        <taxon>Bacteria</taxon>
        <taxon>Pseudomonadati</taxon>
        <taxon>Bacteroidota</taxon>
        <taxon>Cytophagia</taxon>
        <taxon>Cytophagales</taxon>
        <taxon>Cyclobacteriaceae</taxon>
        <taxon>Mariniradius</taxon>
    </lineage>
</organism>
<keyword evidence="3 4" id="KW-0408">Iron</keyword>